<evidence type="ECO:0000313" key="6">
    <source>
        <dbReference type="EMBL" id="MFC4723814.1"/>
    </source>
</evidence>
<dbReference type="RefSeq" id="WP_382435936.1">
    <property type="nucleotide sequence ID" value="NZ_JBHSGQ010000001.1"/>
</dbReference>
<keyword evidence="4" id="KW-1133">Transmembrane helix</keyword>
<keyword evidence="4" id="KW-0812">Transmembrane</keyword>
<keyword evidence="4" id="KW-0472">Membrane</keyword>
<dbReference type="Gene3D" id="1.10.10.60">
    <property type="entry name" value="Homeodomain-like"/>
    <property type="match status" value="2"/>
</dbReference>
<dbReference type="PANTHER" id="PTHR43280:SF29">
    <property type="entry name" value="ARAC-FAMILY TRANSCRIPTIONAL REGULATOR"/>
    <property type="match status" value="1"/>
</dbReference>
<dbReference type="PROSITE" id="PS01124">
    <property type="entry name" value="HTH_ARAC_FAMILY_2"/>
    <property type="match status" value="1"/>
</dbReference>
<evidence type="ECO:0000256" key="2">
    <source>
        <dbReference type="ARBA" id="ARBA00023125"/>
    </source>
</evidence>
<reference evidence="7" key="1">
    <citation type="journal article" date="2019" name="Int. J. Syst. Evol. Microbiol.">
        <title>The Global Catalogue of Microorganisms (GCM) 10K type strain sequencing project: providing services to taxonomists for standard genome sequencing and annotation.</title>
        <authorList>
            <consortium name="The Broad Institute Genomics Platform"/>
            <consortium name="The Broad Institute Genome Sequencing Center for Infectious Disease"/>
            <person name="Wu L."/>
            <person name="Ma J."/>
        </authorList>
    </citation>
    <scope>NUCLEOTIDE SEQUENCE [LARGE SCALE GENOMIC DNA]</scope>
    <source>
        <strain evidence="7">CCUG 62981</strain>
    </source>
</reference>
<evidence type="ECO:0000256" key="3">
    <source>
        <dbReference type="ARBA" id="ARBA00023163"/>
    </source>
</evidence>
<proteinExistence type="predicted"/>
<feature type="transmembrane region" description="Helical" evidence="4">
    <location>
        <begin position="32"/>
        <end position="49"/>
    </location>
</feature>
<dbReference type="EMBL" id="JBHSGQ010000001">
    <property type="protein sequence ID" value="MFC4723814.1"/>
    <property type="molecule type" value="Genomic_DNA"/>
</dbReference>
<feature type="transmembrane region" description="Helical" evidence="4">
    <location>
        <begin position="6"/>
        <end position="25"/>
    </location>
</feature>
<name>A0ABV9N955_9PROT</name>
<dbReference type="SMART" id="SM00342">
    <property type="entry name" value="HTH_ARAC"/>
    <property type="match status" value="1"/>
</dbReference>
<evidence type="ECO:0000313" key="7">
    <source>
        <dbReference type="Proteomes" id="UP001596024"/>
    </source>
</evidence>
<organism evidence="6 7">
    <name type="scientific">Glycocaulis abyssi</name>
    <dbReference type="NCBI Taxonomy" id="1433403"/>
    <lineage>
        <taxon>Bacteria</taxon>
        <taxon>Pseudomonadati</taxon>
        <taxon>Pseudomonadota</taxon>
        <taxon>Alphaproteobacteria</taxon>
        <taxon>Maricaulales</taxon>
        <taxon>Maricaulaceae</taxon>
        <taxon>Glycocaulis</taxon>
    </lineage>
</organism>
<feature type="domain" description="HTH araC/xylS-type" evidence="5">
    <location>
        <begin position="246"/>
        <end position="356"/>
    </location>
</feature>
<dbReference type="SUPFAM" id="SSF46689">
    <property type="entry name" value="Homeodomain-like"/>
    <property type="match status" value="1"/>
</dbReference>
<dbReference type="PANTHER" id="PTHR43280">
    <property type="entry name" value="ARAC-FAMILY TRANSCRIPTIONAL REGULATOR"/>
    <property type="match status" value="1"/>
</dbReference>
<dbReference type="Pfam" id="PF12833">
    <property type="entry name" value="HTH_18"/>
    <property type="match status" value="1"/>
</dbReference>
<evidence type="ECO:0000256" key="1">
    <source>
        <dbReference type="ARBA" id="ARBA00023015"/>
    </source>
</evidence>
<gene>
    <name evidence="6" type="ORF">ACFPB0_00785</name>
</gene>
<feature type="transmembrane region" description="Helical" evidence="4">
    <location>
        <begin position="189"/>
        <end position="208"/>
    </location>
</feature>
<comment type="caution">
    <text evidence="6">The sequence shown here is derived from an EMBL/GenBank/DDBJ whole genome shotgun (WGS) entry which is preliminary data.</text>
</comment>
<dbReference type="Proteomes" id="UP001596024">
    <property type="component" value="Unassembled WGS sequence"/>
</dbReference>
<evidence type="ECO:0000256" key="4">
    <source>
        <dbReference type="SAM" id="Phobius"/>
    </source>
</evidence>
<dbReference type="InterPro" id="IPR009057">
    <property type="entry name" value="Homeodomain-like_sf"/>
</dbReference>
<keyword evidence="7" id="KW-1185">Reference proteome</keyword>
<keyword evidence="3" id="KW-0804">Transcription</keyword>
<dbReference type="InterPro" id="IPR018060">
    <property type="entry name" value="HTH_AraC"/>
</dbReference>
<accession>A0ABV9N955</accession>
<feature type="transmembrane region" description="Helical" evidence="4">
    <location>
        <begin position="150"/>
        <end position="169"/>
    </location>
</feature>
<evidence type="ECO:0000259" key="5">
    <source>
        <dbReference type="PROSITE" id="PS01124"/>
    </source>
</evidence>
<keyword evidence="2" id="KW-0238">DNA-binding</keyword>
<protein>
    <submittedName>
        <fullName evidence="6">Helix-turn-helix domain-containing protein</fullName>
    </submittedName>
</protein>
<keyword evidence="1" id="KW-0805">Transcription regulation</keyword>
<sequence>MEVNLANLIQVALATIALTGLALSLGRPRLHAAAALMAMTAALMVFNLLEEAAGFREVWLVTPAFRLLFPPLFYLLVRSLIFAGPALRPADMLHGLPFLAGLTLTGSQLDLVEHGARMSLLAYAGASAWLVHRFHKALPERRSDAARVRLNLLYAMITVFVVNGGFDSLRIDGRWLHGDWPWLASTEAYVVQLSISLAMAAALVGLAVRRESLFEGLAPGSLGGEAPPPEQLALQPPSQAIPAPDHTVFARIERVLREEALYSEPRLTRAELATAVQLPDRQVSQAIRQATGRNFNDYINALRLEDVCAMLEEAAAGQSNGSVLDIAYTAGFSSKSVFNAVFKRETGQTPTHWLAARRSVLSGASSAD</sequence>